<keyword evidence="5" id="KW-1185">Reference proteome</keyword>
<dbReference type="Pfam" id="PF13639">
    <property type="entry name" value="zf-RING_2"/>
    <property type="match status" value="1"/>
</dbReference>
<feature type="non-terminal residue" evidence="4">
    <location>
        <position position="1"/>
    </location>
</feature>
<dbReference type="InterPro" id="IPR013083">
    <property type="entry name" value="Znf_RING/FYVE/PHD"/>
</dbReference>
<dbReference type="GO" id="GO:0008270">
    <property type="term" value="F:zinc ion binding"/>
    <property type="evidence" value="ECO:0007669"/>
    <property type="project" value="UniProtKB-KW"/>
</dbReference>
<keyword evidence="1" id="KW-0862">Zinc</keyword>
<name>A0AAD5G912_AMBAR</name>
<protein>
    <recommendedName>
        <fullName evidence="3">RING-type domain-containing protein</fullName>
    </recommendedName>
</protein>
<dbReference type="PROSITE" id="PS50089">
    <property type="entry name" value="ZF_RING_2"/>
    <property type="match status" value="1"/>
</dbReference>
<dbReference type="SMART" id="SM00184">
    <property type="entry name" value="RING"/>
    <property type="match status" value="1"/>
</dbReference>
<proteinExistence type="predicted"/>
<keyword evidence="1" id="KW-0863">Zinc-finger</keyword>
<reference evidence="4" key="1">
    <citation type="submission" date="2022-06" db="EMBL/GenBank/DDBJ databases">
        <title>Uncovering the hologenomic basis of an extraordinary plant invasion.</title>
        <authorList>
            <person name="Bieker V.C."/>
            <person name="Martin M.D."/>
            <person name="Gilbert T."/>
            <person name="Hodgins K."/>
            <person name="Battlay P."/>
            <person name="Petersen B."/>
            <person name="Wilson J."/>
        </authorList>
    </citation>
    <scope>NUCLEOTIDE SEQUENCE</scope>
    <source>
        <strain evidence="4">AA19_3_7</strain>
        <tissue evidence="4">Leaf</tissue>
    </source>
</reference>
<evidence type="ECO:0000256" key="2">
    <source>
        <dbReference type="SAM" id="MobiDB-lite"/>
    </source>
</evidence>
<dbReference type="AlphaFoldDB" id="A0AAD5G912"/>
<dbReference type="CDD" id="cd16448">
    <property type="entry name" value="RING-H2"/>
    <property type="match status" value="1"/>
</dbReference>
<dbReference type="PANTHER" id="PTHR47344:SF1">
    <property type="entry name" value="RING ZINC FINGER PROTEIN-RELATED"/>
    <property type="match status" value="1"/>
</dbReference>
<organism evidence="4 5">
    <name type="scientific">Ambrosia artemisiifolia</name>
    <name type="common">Common ragweed</name>
    <dbReference type="NCBI Taxonomy" id="4212"/>
    <lineage>
        <taxon>Eukaryota</taxon>
        <taxon>Viridiplantae</taxon>
        <taxon>Streptophyta</taxon>
        <taxon>Embryophyta</taxon>
        <taxon>Tracheophyta</taxon>
        <taxon>Spermatophyta</taxon>
        <taxon>Magnoliopsida</taxon>
        <taxon>eudicotyledons</taxon>
        <taxon>Gunneridae</taxon>
        <taxon>Pentapetalae</taxon>
        <taxon>asterids</taxon>
        <taxon>campanulids</taxon>
        <taxon>Asterales</taxon>
        <taxon>Asteraceae</taxon>
        <taxon>Asteroideae</taxon>
        <taxon>Heliantheae alliance</taxon>
        <taxon>Heliantheae</taxon>
        <taxon>Ambrosia</taxon>
    </lineage>
</organism>
<sequence length="191" mass="21957">MSDDTTQPFAKTICSICHEHLKPIVENLQAISICGHVFHELCIQQWFEYCSKGKKQCPICKQTCSVANVSRLYFQSPSDSNDPSLSQVLQPHKEDPDELKLEVRRLEGKINVLNSALEYRDNELENIRNELSVCKDQLKKEASLKNEALEQTRTIDGLHKSKTWELEQSELKCTKLQKMNLRLAEELVALK</sequence>
<dbReference type="PANTHER" id="PTHR47344">
    <property type="entry name" value="RING ZINC FINGER PROTEIN-RELATED"/>
    <property type="match status" value="1"/>
</dbReference>
<gene>
    <name evidence="4" type="ORF">M8C21_028603</name>
</gene>
<evidence type="ECO:0000259" key="3">
    <source>
        <dbReference type="PROSITE" id="PS50089"/>
    </source>
</evidence>
<dbReference type="EMBL" id="JAMZMK010009933">
    <property type="protein sequence ID" value="KAI7733660.1"/>
    <property type="molecule type" value="Genomic_DNA"/>
</dbReference>
<evidence type="ECO:0000313" key="5">
    <source>
        <dbReference type="Proteomes" id="UP001206925"/>
    </source>
</evidence>
<feature type="compositionally biased region" description="Polar residues" evidence="2">
    <location>
        <begin position="75"/>
        <end position="89"/>
    </location>
</feature>
<evidence type="ECO:0000256" key="1">
    <source>
        <dbReference type="PROSITE-ProRule" id="PRU00175"/>
    </source>
</evidence>
<evidence type="ECO:0000313" key="4">
    <source>
        <dbReference type="EMBL" id="KAI7733660.1"/>
    </source>
</evidence>
<keyword evidence="1" id="KW-0479">Metal-binding</keyword>
<dbReference type="InterPro" id="IPR001841">
    <property type="entry name" value="Znf_RING"/>
</dbReference>
<comment type="caution">
    <text evidence="4">The sequence shown here is derived from an EMBL/GenBank/DDBJ whole genome shotgun (WGS) entry which is preliminary data.</text>
</comment>
<accession>A0AAD5G912</accession>
<dbReference type="SUPFAM" id="SSF57850">
    <property type="entry name" value="RING/U-box"/>
    <property type="match status" value="1"/>
</dbReference>
<dbReference type="Gene3D" id="3.30.40.10">
    <property type="entry name" value="Zinc/RING finger domain, C3HC4 (zinc finger)"/>
    <property type="match status" value="1"/>
</dbReference>
<feature type="domain" description="RING-type" evidence="3">
    <location>
        <begin position="14"/>
        <end position="61"/>
    </location>
</feature>
<feature type="region of interest" description="Disordered" evidence="2">
    <location>
        <begin position="75"/>
        <end position="94"/>
    </location>
</feature>
<dbReference type="Proteomes" id="UP001206925">
    <property type="component" value="Unassembled WGS sequence"/>
</dbReference>